<dbReference type="Pfam" id="PF00669">
    <property type="entry name" value="Flagellin_N"/>
    <property type="match status" value="1"/>
</dbReference>
<dbReference type="PANTHER" id="PTHR42792:SF2">
    <property type="entry name" value="FLAGELLIN"/>
    <property type="match status" value="1"/>
</dbReference>
<comment type="caution">
    <text evidence="8">The sequence shown here is derived from an EMBL/GenBank/DDBJ whole genome shotgun (WGS) entry which is preliminary data.</text>
</comment>
<comment type="subcellular location">
    <subcellularLocation>
        <location evidence="4">Secreted</location>
    </subcellularLocation>
    <subcellularLocation>
        <location evidence="4">Bacterial flagellum</location>
    </subcellularLocation>
</comment>
<evidence type="ECO:0000259" key="7">
    <source>
        <dbReference type="Pfam" id="PF00700"/>
    </source>
</evidence>
<evidence type="ECO:0000259" key="6">
    <source>
        <dbReference type="Pfam" id="PF00669"/>
    </source>
</evidence>
<comment type="function">
    <text evidence="4">Flagellin is the subunit protein which polymerizes to form the filaments of bacterial flagella.</text>
</comment>
<dbReference type="RefSeq" id="WP_389219183.1">
    <property type="nucleotide sequence ID" value="NZ_JBIACJ010000004.1"/>
</dbReference>
<evidence type="ECO:0000256" key="5">
    <source>
        <dbReference type="SAM" id="Coils"/>
    </source>
</evidence>
<feature type="domain" description="Flagellin N-terminal" evidence="6">
    <location>
        <begin position="1"/>
        <end position="113"/>
    </location>
</feature>
<dbReference type="PRINTS" id="PR00207">
    <property type="entry name" value="FLAGELLIN"/>
</dbReference>
<dbReference type="InterPro" id="IPR046358">
    <property type="entry name" value="Flagellin_C"/>
</dbReference>
<gene>
    <name evidence="8" type="ORF">ACFYKT_09195</name>
</gene>
<feature type="domain" description="Flagellin C-terminal" evidence="7">
    <location>
        <begin position="554"/>
        <end position="639"/>
    </location>
</feature>
<dbReference type="InterPro" id="IPR001492">
    <property type="entry name" value="Flagellin"/>
</dbReference>
<keyword evidence="9" id="KW-1185">Reference proteome</keyword>
<evidence type="ECO:0000256" key="2">
    <source>
        <dbReference type="ARBA" id="ARBA00020110"/>
    </source>
</evidence>
<dbReference type="InterPro" id="IPR001029">
    <property type="entry name" value="Flagellin_N"/>
</dbReference>
<feature type="coiled-coil region" evidence="5">
    <location>
        <begin position="47"/>
        <end position="74"/>
    </location>
</feature>
<dbReference type="Pfam" id="PF00700">
    <property type="entry name" value="Flagellin_C"/>
    <property type="match status" value="1"/>
</dbReference>
<accession>A0ABW6K0J5</accession>
<reference evidence="8 9" key="1">
    <citation type="submission" date="2024-08" db="EMBL/GenBank/DDBJ databases">
        <title>Two novel Cytobacillus novel species.</title>
        <authorList>
            <person name="Liu G."/>
        </authorList>
    </citation>
    <scope>NUCLEOTIDE SEQUENCE [LARGE SCALE GENOMIC DNA]</scope>
    <source>
        <strain evidence="8 9">FJAT-53684</strain>
    </source>
</reference>
<dbReference type="Gene3D" id="1.20.1330.10">
    <property type="entry name" value="f41 fragment of flagellin, N-terminal domain"/>
    <property type="match status" value="2"/>
</dbReference>
<dbReference type="Proteomes" id="UP001601058">
    <property type="component" value="Unassembled WGS sequence"/>
</dbReference>
<dbReference type="PANTHER" id="PTHR42792">
    <property type="entry name" value="FLAGELLIN"/>
    <property type="match status" value="1"/>
</dbReference>
<keyword evidence="3 4" id="KW-0975">Bacterial flagellum</keyword>
<organism evidence="8 9">
    <name type="scientific">Cytobacillus mangrovibacter</name>
    <dbReference type="NCBI Taxonomy" id="3299024"/>
    <lineage>
        <taxon>Bacteria</taxon>
        <taxon>Bacillati</taxon>
        <taxon>Bacillota</taxon>
        <taxon>Bacilli</taxon>
        <taxon>Bacillales</taxon>
        <taxon>Bacillaceae</taxon>
        <taxon>Cytobacillus</taxon>
    </lineage>
</organism>
<keyword evidence="4" id="KW-0964">Secreted</keyword>
<evidence type="ECO:0000313" key="8">
    <source>
        <dbReference type="EMBL" id="MFE8696510.1"/>
    </source>
</evidence>
<dbReference type="SUPFAM" id="SSF64518">
    <property type="entry name" value="Phase 1 flagellin"/>
    <property type="match status" value="1"/>
</dbReference>
<evidence type="ECO:0000256" key="4">
    <source>
        <dbReference type="RuleBase" id="RU362073"/>
    </source>
</evidence>
<sequence>MEKLSSGLRINKAGDDAAGLAISEKMRAQVRGLDQASKNAQDGISLVQTAEGALNETQNILQRMRELAVQAANDTNNSDDRNAIQSEIKQLTSEVNRIGNTTQFNTKNLLDGSVSVSDKYSAFAQGSNQLSATVEIIATDKKAEVLTATLPASLSFTADTNANVTAKSATAADLSNGLAGTITMSQDIETGFNELVLKVDGTTYQLSGANALADTTSGTTTGTALISDINAKLSAAGANATAEIKDGKISIKSNNAGSDGSVEIIGGGAATALFGADWSTTAEKVAGLDDNRTLTFDVGGVSKSITLSAGTKSIDDLVTELNTALDTQVGGAGVSITKEGNRLKVVNENAGSTGTFSNFGGTAAQALGFTNATITNGKDTNNTMRFVVEGNNVDVTLGAGTYSKDQIASLIESEINTQYSGKDVNVELTSGNALKISSGEEGTAGSVTIDTSGQYAAGASALGFDGTDVTDAGSNGNSDDLKMQIGANNAQTMSISISDMRAKSLGISGSADAAQGVVANSKFAGANNVTNGTNNSNVEASLDVSSVETATAAIEVLDKAINKVSEERSKLGSYTNRLDHTINNLGTSSENLTAAESRIRDVDMAKEMMNQTKNSILSQAAQAMLAQANQQPQGVLQLLR</sequence>
<comment type="similarity">
    <text evidence="1 4">Belongs to the bacterial flagellin family.</text>
</comment>
<keyword evidence="5" id="KW-0175">Coiled coil</keyword>
<protein>
    <recommendedName>
        <fullName evidence="2 4">Flagellin</fullName>
    </recommendedName>
</protein>
<evidence type="ECO:0000256" key="3">
    <source>
        <dbReference type="ARBA" id="ARBA00023143"/>
    </source>
</evidence>
<keyword evidence="8" id="KW-0282">Flagellum</keyword>
<keyword evidence="8" id="KW-0969">Cilium</keyword>
<proteinExistence type="inferred from homology"/>
<dbReference type="EMBL" id="JBIACJ010000004">
    <property type="protein sequence ID" value="MFE8696510.1"/>
    <property type="molecule type" value="Genomic_DNA"/>
</dbReference>
<evidence type="ECO:0000256" key="1">
    <source>
        <dbReference type="ARBA" id="ARBA00005709"/>
    </source>
</evidence>
<keyword evidence="8" id="KW-0966">Cell projection</keyword>
<dbReference type="Gene3D" id="3.30.70.2120">
    <property type="match status" value="1"/>
</dbReference>
<name>A0ABW6K0J5_9BACI</name>
<evidence type="ECO:0000313" key="9">
    <source>
        <dbReference type="Proteomes" id="UP001601058"/>
    </source>
</evidence>